<evidence type="ECO:0000313" key="2">
    <source>
        <dbReference type="EMBL" id="KAK3788769.1"/>
    </source>
</evidence>
<name>A0AAE1AJ48_9GAST</name>
<feature type="region of interest" description="Disordered" evidence="1">
    <location>
        <begin position="73"/>
        <end position="106"/>
    </location>
</feature>
<accession>A0AAE1AJ48</accession>
<feature type="compositionally biased region" description="Basic and acidic residues" evidence="1">
    <location>
        <begin position="73"/>
        <end position="82"/>
    </location>
</feature>
<keyword evidence="3" id="KW-1185">Reference proteome</keyword>
<protein>
    <submittedName>
        <fullName evidence="2">Uncharacterized protein</fullName>
    </submittedName>
</protein>
<evidence type="ECO:0000256" key="1">
    <source>
        <dbReference type="SAM" id="MobiDB-lite"/>
    </source>
</evidence>
<proteinExistence type="predicted"/>
<dbReference type="EMBL" id="JAWDGP010001738">
    <property type="protein sequence ID" value="KAK3788769.1"/>
    <property type="molecule type" value="Genomic_DNA"/>
</dbReference>
<sequence length="106" mass="11685">MRLRTPSTPPHSLLPFPTCPDKCLLVMQCKLLDPISFFSCVDPIIDKGRNPCNRDVQSYPTIASLIDGFGRTEDSRGPDHISRSLPPVPGPGVMAKSSFDPWSTRC</sequence>
<organism evidence="2 3">
    <name type="scientific">Elysia crispata</name>
    <name type="common">lettuce slug</name>
    <dbReference type="NCBI Taxonomy" id="231223"/>
    <lineage>
        <taxon>Eukaryota</taxon>
        <taxon>Metazoa</taxon>
        <taxon>Spiralia</taxon>
        <taxon>Lophotrochozoa</taxon>
        <taxon>Mollusca</taxon>
        <taxon>Gastropoda</taxon>
        <taxon>Heterobranchia</taxon>
        <taxon>Euthyneura</taxon>
        <taxon>Panpulmonata</taxon>
        <taxon>Sacoglossa</taxon>
        <taxon>Placobranchoidea</taxon>
        <taxon>Plakobranchidae</taxon>
        <taxon>Elysia</taxon>
    </lineage>
</organism>
<reference evidence="2" key="1">
    <citation type="journal article" date="2023" name="G3 (Bethesda)">
        <title>A reference genome for the long-term kleptoplast-retaining sea slug Elysia crispata morphotype clarki.</title>
        <authorList>
            <person name="Eastman K.E."/>
            <person name="Pendleton A.L."/>
            <person name="Shaikh M.A."/>
            <person name="Suttiyut T."/>
            <person name="Ogas R."/>
            <person name="Tomko P."/>
            <person name="Gavelis G."/>
            <person name="Widhalm J.R."/>
            <person name="Wisecaver J.H."/>
        </authorList>
    </citation>
    <scope>NUCLEOTIDE SEQUENCE</scope>
    <source>
        <strain evidence="2">ECLA1</strain>
    </source>
</reference>
<dbReference type="AlphaFoldDB" id="A0AAE1AJ48"/>
<gene>
    <name evidence="2" type="ORF">RRG08_029218</name>
</gene>
<dbReference type="Proteomes" id="UP001283361">
    <property type="component" value="Unassembled WGS sequence"/>
</dbReference>
<evidence type="ECO:0000313" key="3">
    <source>
        <dbReference type="Proteomes" id="UP001283361"/>
    </source>
</evidence>
<comment type="caution">
    <text evidence="2">The sequence shown here is derived from an EMBL/GenBank/DDBJ whole genome shotgun (WGS) entry which is preliminary data.</text>
</comment>